<evidence type="ECO:0000313" key="2">
    <source>
        <dbReference type="EMBL" id="KAF9517165.1"/>
    </source>
</evidence>
<protein>
    <submittedName>
        <fullName evidence="2">Uncharacterized protein</fullName>
    </submittedName>
</protein>
<comment type="caution">
    <text evidence="2">The sequence shown here is derived from an EMBL/GenBank/DDBJ whole genome shotgun (WGS) entry which is preliminary data.</text>
</comment>
<name>A0A9P6E0K8_9AGAM</name>
<gene>
    <name evidence="2" type="ORF">BS47DRAFT_540395</name>
</gene>
<keyword evidence="3" id="KW-1185">Reference proteome</keyword>
<accession>A0A9P6E0K8</accession>
<proteinExistence type="predicted"/>
<dbReference type="Proteomes" id="UP000886523">
    <property type="component" value="Unassembled WGS sequence"/>
</dbReference>
<dbReference type="OrthoDB" id="2745955at2759"/>
<organism evidence="2 3">
    <name type="scientific">Hydnum rufescens UP504</name>
    <dbReference type="NCBI Taxonomy" id="1448309"/>
    <lineage>
        <taxon>Eukaryota</taxon>
        <taxon>Fungi</taxon>
        <taxon>Dikarya</taxon>
        <taxon>Basidiomycota</taxon>
        <taxon>Agaricomycotina</taxon>
        <taxon>Agaricomycetes</taxon>
        <taxon>Cantharellales</taxon>
        <taxon>Hydnaceae</taxon>
        <taxon>Hydnum</taxon>
    </lineage>
</organism>
<dbReference type="EMBL" id="MU128933">
    <property type="protein sequence ID" value="KAF9517165.1"/>
    <property type="molecule type" value="Genomic_DNA"/>
</dbReference>
<keyword evidence="1" id="KW-0732">Signal</keyword>
<evidence type="ECO:0000313" key="3">
    <source>
        <dbReference type="Proteomes" id="UP000886523"/>
    </source>
</evidence>
<evidence type="ECO:0000256" key="1">
    <source>
        <dbReference type="SAM" id="SignalP"/>
    </source>
</evidence>
<reference evidence="2" key="1">
    <citation type="journal article" date="2020" name="Nat. Commun.">
        <title>Large-scale genome sequencing of mycorrhizal fungi provides insights into the early evolution of symbiotic traits.</title>
        <authorList>
            <person name="Miyauchi S."/>
            <person name="Kiss E."/>
            <person name="Kuo A."/>
            <person name="Drula E."/>
            <person name="Kohler A."/>
            <person name="Sanchez-Garcia M."/>
            <person name="Morin E."/>
            <person name="Andreopoulos B."/>
            <person name="Barry K.W."/>
            <person name="Bonito G."/>
            <person name="Buee M."/>
            <person name="Carver A."/>
            <person name="Chen C."/>
            <person name="Cichocki N."/>
            <person name="Clum A."/>
            <person name="Culley D."/>
            <person name="Crous P.W."/>
            <person name="Fauchery L."/>
            <person name="Girlanda M."/>
            <person name="Hayes R.D."/>
            <person name="Keri Z."/>
            <person name="LaButti K."/>
            <person name="Lipzen A."/>
            <person name="Lombard V."/>
            <person name="Magnuson J."/>
            <person name="Maillard F."/>
            <person name="Murat C."/>
            <person name="Nolan M."/>
            <person name="Ohm R.A."/>
            <person name="Pangilinan J."/>
            <person name="Pereira M.F."/>
            <person name="Perotto S."/>
            <person name="Peter M."/>
            <person name="Pfister S."/>
            <person name="Riley R."/>
            <person name="Sitrit Y."/>
            <person name="Stielow J.B."/>
            <person name="Szollosi G."/>
            <person name="Zifcakova L."/>
            <person name="Stursova M."/>
            <person name="Spatafora J.W."/>
            <person name="Tedersoo L."/>
            <person name="Vaario L.M."/>
            <person name="Yamada A."/>
            <person name="Yan M."/>
            <person name="Wang P."/>
            <person name="Xu J."/>
            <person name="Bruns T."/>
            <person name="Baldrian P."/>
            <person name="Vilgalys R."/>
            <person name="Dunand C."/>
            <person name="Henrissat B."/>
            <person name="Grigoriev I.V."/>
            <person name="Hibbett D."/>
            <person name="Nagy L.G."/>
            <person name="Martin F.M."/>
        </authorList>
    </citation>
    <scope>NUCLEOTIDE SEQUENCE</scope>
    <source>
        <strain evidence="2">UP504</strain>
    </source>
</reference>
<sequence length="171" mass="17723">MLFNLATLALPLVFFGGMTTATPLEAREVTAVKAPGADVSKLKFPVPIPASGTEGKVVVPHPGKSTISPNSAFHVLASTVEDTVIVCSAPGCSGTCIAYALSSLHANVCYGAGEPFVSFAIYQASNTGLPYGVYVGEHGCKASVLIPTVDACYYSPDPSGSARTLHTFFRH</sequence>
<feature type="signal peptide" evidence="1">
    <location>
        <begin position="1"/>
        <end position="21"/>
    </location>
</feature>
<dbReference type="AlphaFoldDB" id="A0A9P6E0K8"/>
<feature type="chain" id="PRO_5040497675" evidence="1">
    <location>
        <begin position="22"/>
        <end position="171"/>
    </location>
</feature>